<organism evidence="1 2">
    <name type="scientific">Sodalis glossinidius (strain morsitans)</name>
    <dbReference type="NCBI Taxonomy" id="343509"/>
    <lineage>
        <taxon>Bacteria</taxon>
        <taxon>Pseudomonadati</taxon>
        <taxon>Pseudomonadota</taxon>
        <taxon>Gammaproteobacteria</taxon>
        <taxon>Enterobacterales</taxon>
        <taxon>Bruguierivoracaceae</taxon>
        <taxon>Sodalis</taxon>
    </lineage>
</organism>
<name>A0A193QMJ0_SODGM</name>
<gene>
    <name evidence="1" type="ORF">SGGMMB4_04824</name>
</gene>
<sequence length="37" mass="4188">MHSALSPRLVTGQPCPVMRISCPHFLYHAYSSVITMR</sequence>
<dbReference type="EMBL" id="LN854557">
    <property type="protein sequence ID" value="CRL46318.1"/>
    <property type="molecule type" value="Genomic_DNA"/>
</dbReference>
<accession>A0A193QMJ0</accession>
<dbReference type="Proteomes" id="UP000245838">
    <property type="component" value="Chromosome sggmmb4_Chromosome"/>
</dbReference>
<dbReference type="AlphaFoldDB" id="A0A193QMJ0"/>
<evidence type="ECO:0000313" key="2">
    <source>
        <dbReference type="Proteomes" id="UP000245838"/>
    </source>
</evidence>
<evidence type="ECO:0000313" key="1">
    <source>
        <dbReference type="EMBL" id="CRL46318.1"/>
    </source>
</evidence>
<proteinExistence type="predicted"/>
<protein>
    <submittedName>
        <fullName evidence="1">Uncharacterized protein</fullName>
    </submittedName>
</protein>
<reference evidence="1 2" key="1">
    <citation type="submission" date="2015-05" db="EMBL/GenBank/DDBJ databases">
        <authorList>
            <person name="Goodhead I."/>
        </authorList>
    </citation>
    <scope>NUCLEOTIDE SEQUENCE [LARGE SCALE GENOMIC DNA]</scope>
    <source>
        <strain evidence="2">morsitans</strain>
    </source>
</reference>